<accession>A0A367YIM2</accession>
<evidence type="ECO:0000256" key="1">
    <source>
        <dbReference type="SAM" id="MobiDB-lite"/>
    </source>
</evidence>
<comment type="caution">
    <text evidence="2">The sequence shown here is derived from an EMBL/GenBank/DDBJ whole genome shotgun (WGS) entry which is preliminary data.</text>
</comment>
<keyword evidence="3" id="KW-1185">Reference proteome</keyword>
<feature type="region of interest" description="Disordered" evidence="1">
    <location>
        <begin position="1"/>
        <end position="21"/>
    </location>
</feature>
<organism evidence="2 3">
    <name type="scientific">Candida viswanathii</name>
    <dbReference type="NCBI Taxonomy" id="5486"/>
    <lineage>
        <taxon>Eukaryota</taxon>
        <taxon>Fungi</taxon>
        <taxon>Dikarya</taxon>
        <taxon>Ascomycota</taxon>
        <taxon>Saccharomycotina</taxon>
        <taxon>Pichiomycetes</taxon>
        <taxon>Debaryomycetaceae</taxon>
        <taxon>Candida/Lodderomyces clade</taxon>
        <taxon>Candida</taxon>
    </lineage>
</organism>
<dbReference type="EMBL" id="QLNQ01000020">
    <property type="protein sequence ID" value="RCK65617.1"/>
    <property type="molecule type" value="Genomic_DNA"/>
</dbReference>
<dbReference type="AlphaFoldDB" id="A0A367YIM2"/>
<sequence length="130" mass="14639">METSVVLSRPRDKPPSPVSLRALDNGAVKTTDQEIASRRNEYYVSEVDRFICVNKETRFGLHNYTIPDTENFGEEKTFPRCHVRTPEVTLPADFSLLVLYCKGPPSKNSIAFLADRSQAIDEAATSNYEP</sequence>
<protein>
    <submittedName>
        <fullName evidence="2">Uncharacterized protein</fullName>
    </submittedName>
</protein>
<gene>
    <name evidence="2" type="ORF">Cantr_01166</name>
</gene>
<reference evidence="2 3" key="1">
    <citation type="submission" date="2018-06" db="EMBL/GenBank/DDBJ databases">
        <title>Whole genome sequencing of Candida tropicalis (genome annotated by CSBL at Korea University).</title>
        <authorList>
            <person name="Ahn J."/>
        </authorList>
    </citation>
    <scope>NUCLEOTIDE SEQUENCE [LARGE SCALE GENOMIC DNA]</scope>
    <source>
        <strain evidence="2 3">ATCC 20962</strain>
    </source>
</reference>
<proteinExistence type="predicted"/>
<name>A0A367YIM2_9ASCO</name>
<dbReference type="Proteomes" id="UP000253472">
    <property type="component" value="Unassembled WGS sequence"/>
</dbReference>
<evidence type="ECO:0000313" key="2">
    <source>
        <dbReference type="EMBL" id="RCK65617.1"/>
    </source>
</evidence>
<evidence type="ECO:0000313" key="3">
    <source>
        <dbReference type="Proteomes" id="UP000253472"/>
    </source>
</evidence>